<keyword evidence="2" id="KW-0963">Cytoplasm</keyword>
<dbReference type="PANTHER" id="PTHR20544:SF0">
    <property type="entry name" value="NUCLEOPROTEIN TPR_MLP1 DOMAIN-CONTAINING PROTEIN"/>
    <property type="match status" value="1"/>
</dbReference>
<name>O18529_RHYAM</name>
<evidence type="ECO:0000256" key="6">
    <source>
        <dbReference type="SAM" id="SignalP"/>
    </source>
</evidence>
<dbReference type="Pfam" id="PF09789">
    <property type="entry name" value="CC149"/>
    <property type="match status" value="1"/>
</dbReference>
<keyword evidence="5" id="KW-0175">Coiled coil</keyword>
<comment type="subcellular location">
    <subcellularLocation>
        <location evidence="1">Cytoplasm</location>
        <location evidence="1">Cytoskeleton</location>
        <location evidence="1">Microtubule organizing center</location>
        <location evidence="1">Centrosome</location>
        <location evidence="1">Centriole</location>
    </subcellularLocation>
</comment>
<evidence type="ECO:0000256" key="4">
    <source>
        <dbReference type="ARBA" id="ARBA00038123"/>
    </source>
</evidence>
<protein>
    <submittedName>
        <fullName evidence="7">Rap8</fullName>
    </submittedName>
</protein>
<proteinExistence type="inferred from homology"/>
<evidence type="ECO:0000256" key="1">
    <source>
        <dbReference type="ARBA" id="ARBA00004114"/>
    </source>
</evidence>
<dbReference type="EMBL" id="U69899">
    <property type="protein sequence ID" value="AAC47711.1"/>
    <property type="molecule type" value="Genomic_DNA"/>
</dbReference>
<feature type="chain" id="PRO_5004157548" evidence="6">
    <location>
        <begin position="20"/>
        <end position="281"/>
    </location>
</feature>
<sequence>MKQFIVFSVLLLAIQGLDGGAIHKPEACTCTFRTLDECRYAYDELKNDYLESIAIREAQEKERKDLIQQVQVANDKICKLSEENHNLSVAVKQYKEENKNLKETIGSLKKTIEELKKQLSKAQEDLRSCGNALECCNREKEALLRTIYELECKIKQLQEEINGYKEEIAKLNKELDEFKHKLARCEKENREKQQLINEYKCKIESLIEEIRKLKQQLSACENERNDLKCSINKYFAITSKLESNFSQHFASAQKAFIGITTARDGFPNLKSATCVESRPCK</sequence>
<dbReference type="SUPFAM" id="SSF57997">
    <property type="entry name" value="Tropomyosin"/>
    <property type="match status" value="1"/>
</dbReference>
<dbReference type="AlphaFoldDB" id="O18529"/>
<comment type="similarity">
    <text evidence="4">Belongs to the CEP135/TSGA10 family.</text>
</comment>
<dbReference type="Gene3D" id="1.10.287.1490">
    <property type="match status" value="1"/>
</dbReference>
<dbReference type="GO" id="GO:0005814">
    <property type="term" value="C:centriole"/>
    <property type="evidence" value="ECO:0007669"/>
    <property type="project" value="UniProtKB-SubCell"/>
</dbReference>
<dbReference type="InterPro" id="IPR019179">
    <property type="entry name" value="CC149"/>
</dbReference>
<gene>
    <name evidence="7" type="primary">Rac-3-1</name>
</gene>
<reference evidence="7" key="1">
    <citation type="journal article" date="1997" name="Gene">
        <title>Molecular characterization of the C-3 DNA puff gene of Rhynchosciara americana.</title>
        <authorList>
            <person name="Penalva L.O."/>
            <person name="Yokosawa J."/>
            <person name="Stocker A.J."/>
            <person name="Soares M.A."/>
            <person name="Graessmann M."/>
            <person name="Orlando T.C."/>
            <person name="Winter C.E."/>
            <person name="Botella L.M."/>
            <person name="Graessmann A."/>
            <person name="Lara F.J."/>
        </authorList>
    </citation>
    <scope>NUCLEOTIDE SEQUENCE</scope>
</reference>
<evidence type="ECO:0000313" key="7">
    <source>
        <dbReference type="EMBL" id="AAC47711.1"/>
    </source>
</evidence>
<organism evidence="7">
    <name type="scientific">Rhynchosciara americana</name>
    <name type="common">Fungus gnat</name>
    <dbReference type="NCBI Taxonomy" id="7186"/>
    <lineage>
        <taxon>Eukaryota</taxon>
        <taxon>Metazoa</taxon>
        <taxon>Ecdysozoa</taxon>
        <taxon>Arthropoda</taxon>
        <taxon>Hexapoda</taxon>
        <taxon>Insecta</taxon>
        <taxon>Pterygota</taxon>
        <taxon>Neoptera</taxon>
        <taxon>Endopterygota</taxon>
        <taxon>Diptera</taxon>
        <taxon>Nematocera</taxon>
        <taxon>Sciaroidea</taxon>
        <taxon>Sciaridae</taxon>
        <taxon>Rhynchosciara</taxon>
    </lineage>
</organism>
<evidence type="ECO:0000256" key="2">
    <source>
        <dbReference type="ARBA" id="ARBA00022490"/>
    </source>
</evidence>
<feature type="signal peptide" evidence="6">
    <location>
        <begin position="1"/>
        <end position="19"/>
    </location>
</feature>
<evidence type="ECO:0000256" key="5">
    <source>
        <dbReference type="SAM" id="Coils"/>
    </source>
</evidence>
<evidence type="ECO:0000256" key="3">
    <source>
        <dbReference type="ARBA" id="ARBA00023212"/>
    </source>
</evidence>
<keyword evidence="6" id="KW-0732">Signal</keyword>
<keyword evidence="3" id="KW-0206">Cytoskeleton</keyword>
<accession>O18529</accession>
<dbReference type="InterPro" id="IPR051877">
    <property type="entry name" value="Centriole_BasalBody_StrucProt"/>
</dbReference>
<feature type="coiled-coil region" evidence="5">
    <location>
        <begin position="56"/>
        <end position="230"/>
    </location>
</feature>
<dbReference type="PANTHER" id="PTHR20544">
    <property type="entry name" value="CENTROSOMAL PROTEIN CEP135"/>
    <property type="match status" value="1"/>
</dbReference>